<dbReference type="InterPro" id="IPR013783">
    <property type="entry name" value="Ig-like_fold"/>
</dbReference>
<dbReference type="EMBL" id="HBHJ01011317">
    <property type="protein sequence ID" value="CAD9679016.1"/>
    <property type="molecule type" value="Transcribed_RNA"/>
</dbReference>
<feature type="region of interest" description="Disordered" evidence="1">
    <location>
        <begin position="173"/>
        <end position="192"/>
    </location>
</feature>
<protein>
    <submittedName>
        <fullName evidence="2">Uncharacterized protein</fullName>
    </submittedName>
</protein>
<proteinExistence type="predicted"/>
<name>A0A7S2RRU6_9STRA</name>
<gene>
    <name evidence="2" type="ORF">RMAR1173_LOCUS7384</name>
</gene>
<accession>A0A7S2RRU6</accession>
<organism evidence="2">
    <name type="scientific">Rhizochromulina marina</name>
    <dbReference type="NCBI Taxonomy" id="1034831"/>
    <lineage>
        <taxon>Eukaryota</taxon>
        <taxon>Sar</taxon>
        <taxon>Stramenopiles</taxon>
        <taxon>Ochrophyta</taxon>
        <taxon>Dictyochophyceae</taxon>
        <taxon>Rhizochromulinales</taxon>
        <taxon>Rhizochromulina</taxon>
    </lineage>
</organism>
<reference evidence="2" key="1">
    <citation type="submission" date="2021-01" db="EMBL/GenBank/DDBJ databases">
        <authorList>
            <person name="Corre E."/>
            <person name="Pelletier E."/>
            <person name="Niang G."/>
            <person name="Scheremetjew M."/>
            <person name="Finn R."/>
            <person name="Kale V."/>
            <person name="Holt S."/>
            <person name="Cochrane G."/>
            <person name="Meng A."/>
            <person name="Brown T."/>
            <person name="Cohen L."/>
        </authorList>
    </citation>
    <scope>NUCLEOTIDE SEQUENCE</scope>
    <source>
        <strain evidence="2">CCMP1243</strain>
    </source>
</reference>
<sequence>MVCAPSEHDFGLVHTDSKAQITIFVSNPTEVAATWKIVHVPVVPPKISVIAAETEELPILPEDDQDVFAFSEYSGRQQGPALPLTSAAACLPMDENRMEDAVFAQSITKVTWNAEFELAQHLRKRNTENPKSPRPLVVTFRPKRNVAYQCRYRFEVEHGEGFDVVLSGMGTYEEGTKPNPPPRVGPRMYDGF</sequence>
<evidence type="ECO:0000313" key="2">
    <source>
        <dbReference type="EMBL" id="CAD9679016.1"/>
    </source>
</evidence>
<evidence type="ECO:0000256" key="1">
    <source>
        <dbReference type="SAM" id="MobiDB-lite"/>
    </source>
</evidence>
<dbReference type="AlphaFoldDB" id="A0A7S2RRU6"/>
<dbReference type="Gene3D" id="2.60.40.10">
    <property type="entry name" value="Immunoglobulins"/>
    <property type="match status" value="1"/>
</dbReference>